<feature type="domain" description="Solute-binding protein family 3/N-terminal" evidence="4">
    <location>
        <begin position="26"/>
        <end position="240"/>
    </location>
</feature>
<comment type="similarity">
    <text evidence="2">Belongs to the bacterial solute-binding protein SsuA/TauA family.</text>
</comment>
<evidence type="ECO:0000259" key="4">
    <source>
        <dbReference type="SMART" id="SM00062"/>
    </source>
</evidence>
<dbReference type="SMART" id="SM00062">
    <property type="entry name" value="PBPb"/>
    <property type="match status" value="1"/>
</dbReference>
<evidence type="ECO:0000256" key="3">
    <source>
        <dbReference type="ARBA" id="ARBA00022729"/>
    </source>
</evidence>
<evidence type="ECO:0000256" key="1">
    <source>
        <dbReference type="ARBA" id="ARBA00004418"/>
    </source>
</evidence>
<gene>
    <name evidence="5" type="ORF">MGWOODY_Tha415</name>
</gene>
<accession>A0A160TCW7</accession>
<organism evidence="5">
    <name type="scientific">hydrothermal vent metagenome</name>
    <dbReference type="NCBI Taxonomy" id="652676"/>
    <lineage>
        <taxon>unclassified sequences</taxon>
        <taxon>metagenomes</taxon>
        <taxon>ecological metagenomes</taxon>
    </lineage>
</organism>
<protein>
    <submittedName>
        <fullName evidence="5">Urea carboxylase-related ABC transporter, periplasmic substrate-binding protein</fullName>
    </submittedName>
</protein>
<dbReference type="CDD" id="cd13563">
    <property type="entry name" value="PBP2_SsuA_like_6"/>
    <property type="match status" value="1"/>
</dbReference>
<comment type="subcellular location">
    <subcellularLocation>
        <location evidence="1">Periplasm</location>
    </subcellularLocation>
</comment>
<dbReference type="GO" id="GO:0042597">
    <property type="term" value="C:periplasmic space"/>
    <property type="evidence" value="ECO:0007669"/>
    <property type="project" value="UniProtKB-SubCell"/>
</dbReference>
<dbReference type="InterPro" id="IPR001638">
    <property type="entry name" value="Solute-binding_3/MltF_N"/>
</dbReference>
<keyword evidence="3" id="KW-0732">Signal</keyword>
<dbReference type="AlphaFoldDB" id="A0A160TCW7"/>
<reference evidence="5" key="1">
    <citation type="submission" date="2015-10" db="EMBL/GenBank/DDBJ databases">
        <authorList>
            <person name="Gilbert D.G."/>
        </authorList>
    </citation>
    <scope>NUCLEOTIDE SEQUENCE</scope>
</reference>
<name>A0A160TCW7_9ZZZZ</name>
<sequence length="324" mass="35195">MRSKPKKLLGALFAGLMMSGSVLAEPLKIGYSDWPGWVAWEIAIEKDMFKEEGVEVQFEWFDYVASMDAFASGQLDAVAMTNGDALVTGSTGGRNVMILINDYSNGNDMVVGAPGIKSIKDLKGKKVGVEVGFVGHLLLLNALEKNGMTEKDVELVNVPTNETPQVLASGQVDAIVAWQPNSGQALTLVPGSTRIYSSKDEPGLIYDVLAVSPSSLAAHKDEWTKVAKTWYKAVAYLNDPKTRKEAISIMAARVGIPADDYTAFIEGTKILSLDEALPFMKKAEGFQSLYGSTKIADEFNVDNKVYETKQDLDSYIDASIMESL</sequence>
<dbReference type="EMBL" id="CZQC01000043">
    <property type="protein sequence ID" value="CUS41468.1"/>
    <property type="molecule type" value="Genomic_DNA"/>
</dbReference>
<dbReference type="Gene3D" id="3.40.190.10">
    <property type="entry name" value="Periplasmic binding protein-like II"/>
    <property type="match status" value="2"/>
</dbReference>
<evidence type="ECO:0000313" key="5">
    <source>
        <dbReference type="EMBL" id="CUS41468.1"/>
    </source>
</evidence>
<proteinExistence type="inferred from homology"/>
<evidence type="ECO:0000256" key="2">
    <source>
        <dbReference type="ARBA" id="ARBA00010742"/>
    </source>
</evidence>
<dbReference type="SUPFAM" id="SSF53850">
    <property type="entry name" value="Periplasmic binding protein-like II"/>
    <property type="match status" value="1"/>
</dbReference>
<dbReference type="Pfam" id="PF13379">
    <property type="entry name" value="NMT1_2"/>
    <property type="match status" value="1"/>
</dbReference>
<dbReference type="PANTHER" id="PTHR30024">
    <property type="entry name" value="ALIPHATIC SULFONATES-BINDING PROTEIN-RELATED"/>
    <property type="match status" value="1"/>
</dbReference>
<dbReference type="PANTHER" id="PTHR30024:SF47">
    <property type="entry name" value="TAURINE-BINDING PERIPLASMIC PROTEIN"/>
    <property type="match status" value="1"/>
</dbReference>